<dbReference type="CDD" id="cd05466">
    <property type="entry name" value="PBP2_LTTR_substrate"/>
    <property type="match status" value="1"/>
</dbReference>
<reference evidence="6 7" key="1">
    <citation type="submission" date="2015-09" db="EMBL/GenBank/DDBJ databases">
        <authorList>
            <consortium name="Pathogen Informatics"/>
        </authorList>
    </citation>
    <scope>NUCLEOTIDE SEQUENCE [LARGE SCALE GENOMIC DNA]</scope>
    <source>
        <strain evidence="6 7">2789STDY5608838</strain>
    </source>
</reference>
<evidence type="ECO:0000256" key="4">
    <source>
        <dbReference type="ARBA" id="ARBA00023163"/>
    </source>
</evidence>
<dbReference type="PRINTS" id="PR00039">
    <property type="entry name" value="HTHLYSR"/>
</dbReference>
<evidence type="ECO:0000256" key="2">
    <source>
        <dbReference type="ARBA" id="ARBA00023015"/>
    </source>
</evidence>
<evidence type="ECO:0000259" key="5">
    <source>
        <dbReference type="PROSITE" id="PS50931"/>
    </source>
</evidence>
<dbReference type="GO" id="GO:0003700">
    <property type="term" value="F:DNA-binding transcription factor activity"/>
    <property type="evidence" value="ECO:0007669"/>
    <property type="project" value="InterPro"/>
</dbReference>
<feature type="domain" description="HTH lysR-type" evidence="5">
    <location>
        <begin position="9"/>
        <end position="60"/>
    </location>
</feature>
<dbReference type="EMBL" id="CYZA01000002">
    <property type="protein sequence ID" value="CUN51097.1"/>
    <property type="molecule type" value="Genomic_DNA"/>
</dbReference>
<dbReference type="PANTHER" id="PTHR30126:SF64">
    <property type="entry name" value="HTH-TYPE TRANSCRIPTIONAL REGULATOR CITR"/>
    <property type="match status" value="1"/>
</dbReference>
<dbReference type="PANTHER" id="PTHR30126">
    <property type="entry name" value="HTH-TYPE TRANSCRIPTIONAL REGULATOR"/>
    <property type="match status" value="1"/>
</dbReference>
<dbReference type="Gene3D" id="3.40.190.290">
    <property type="match status" value="1"/>
</dbReference>
<dbReference type="InterPro" id="IPR036390">
    <property type="entry name" value="WH_DNA-bd_sf"/>
</dbReference>
<protein>
    <submittedName>
        <fullName evidence="6">HTH-type transcriptional regulator YofA</fullName>
    </submittedName>
</protein>
<keyword evidence="3" id="KW-0238">DNA-binding</keyword>
<dbReference type="Gene3D" id="1.10.10.10">
    <property type="entry name" value="Winged helix-like DNA-binding domain superfamily/Winged helix DNA-binding domain"/>
    <property type="match status" value="1"/>
</dbReference>
<organism evidence="6 7">
    <name type="scientific">Blautia obeum</name>
    <dbReference type="NCBI Taxonomy" id="40520"/>
    <lineage>
        <taxon>Bacteria</taxon>
        <taxon>Bacillati</taxon>
        <taxon>Bacillota</taxon>
        <taxon>Clostridia</taxon>
        <taxon>Lachnospirales</taxon>
        <taxon>Lachnospiraceae</taxon>
        <taxon>Blautia</taxon>
    </lineage>
</organism>
<dbReference type="SUPFAM" id="SSF46785">
    <property type="entry name" value="Winged helix' DNA-binding domain"/>
    <property type="match status" value="1"/>
</dbReference>
<evidence type="ECO:0000313" key="7">
    <source>
        <dbReference type="Proteomes" id="UP000095447"/>
    </source>
</evidence>
<gene>
    <name evidence="6" type="primary">yofA</name>
    <name evidence="6" type="ORF">ERS852395_00541</name>
</gene>
<dbReference type="RefSeq" id="WP_055052644.1">
    <property type="nucleotide sequence ID" value="NZ_CYZA01000002.1"/>
</dbReference>
<dbReference type="GO" id="GO:0000976">
    <property type="term" value="F:transcription cis-regulatory region binding"/>
    <property type="evidence" value="ECO:0007669"/>
    <property type="project" value="TreeGrafter"/>
</dbReference>
<keyword evidence="2" id="KW-0805">Transcription regulation</keyword>
<evidence type="ECO:0000256" key="3">
    <source>
        <dbReference type="ARBA" id="ARBA00023125"/>
    </source>
</evidence>
<comment type="similarity">
    <text evidence="1">Belongs to the LysR transcriptional regulatory family.</text>
</comment>
<dbReference type="PROSITE" id="PS50931">
    <property type="entry name" value="HTH_LYSR"/>
    <property type="match status" value="1"/>
</dbReference>
<accession>A0A173XJL5</accession>
<name>A0A173XJL5_9FIRM</name>
<dbReference type="Proteomes" id="UP000095447">
    <property type="component" value="Unassembled WGS sequence"/>
</dbReference>
<dbReference type="InterPro" id="IPR005119">
    <property type="entry name" value="LysR_subst-bd"/>
</dbReference>
<evidence type="ECO:0000256" key="1">
    <source>
        <dbReference type="ARBA" id="ARBA00009437"/>
    </source>
</evidence>
<dbReference type="AlphaFoldDB" id="A0A173XJL5"/>
<dbReference type="InterPro" id="IPR000847">
    <property type="entry name" value="LysR_HTH_N"/>
</dbReference>
<sequence>MNANFEYYKVFYYVSKYENLTKAASVLKTSQPAVTRTIHNLENILGCRLFTRSKSGMKLTPEGKIFYQYVAAGCAQFFKAEDNLNNLISLENGTIYISATETALHCYLFEAVRDFNIQYPNVHFKILNNSTTDSVNALKEGKVDLAVVSASLQLAEPLKMKVVRKYREILIGGSRFAELKGRKTSLEELSAYPWISLTSEAISRRFLNEYFSRNGLQFSPDVELATTDMILPAVRYNMGIGFLPEEFAGDDLESGKVFEIDVNETLPERSIILIHDTEYPQSIASKAFQKFLAERKEQNR</sequence>
<proteinExistence type="inferred from homology"/>
<dbReference type="Pfam" id="PF03466">
    <property type="entry name" value="LysR_substrate"/>
    <property type="match status" value="1"/>
</dbReference>
<evidence type="ECO:0000313" key="6">
    <source>
        <dbReference type="EMBL" id="CUN51097.1"/>
    </source>
</evidence>
<dbReference type="Pfam" id="PF00126">
    <property type="entry name" value="HTH_1"/>
    <property type="match status" value="1"/>
</dbReference>
<dbReference type="SUPFAM" id="SSF53850">
    <property type="entry name" value="Periplasmic binding protein-like II"/>
    <property type="match status" value="1"/>
</dbReference>
<dbReference type="InterPro" id="IPR036388">
    <property type="entry name" value="WH-like_DNA-bd_sf"/>
</dbReference>
<keyword evidence="4" id="KW-0804">Transcription</keyword>